<dbReference type="NCBIfam" id="TIGR01382">
    <property type="entry name" value="PfpI"/>
    <property type="match status" value="1"/>
</dbReference>
<dbReference type="Gene3D" id="3.40.50.880">
    <property type="match status" value="1"/>
</dbReference>
<dbReference type="InterPro" id="IPR002818">
    <property type="entry name" value="DJ-1/PfpI"/>
</dbReference>
<dbReference type="InterPro" id="IPR006286">
    <property type="entry name" value="C56_PfpI-like"/>
</dbReference>
<protein>
    <submittedName>
        <fullName evidence="4">Glutamine amidotransferase</fullName>
    </submittedName>
</protein>
<evidence type="ECO:0000256" key="1">
    <source>
        <dbReference type="ARBA" id="ARBA00008542"/>
    </source>
</evidence>
<comment type="caution">
    <text evidence="4">The sequence shown here is derived from an EMBL/GenBank/DDBJ whole genome shotgun (WGS) entry which is preliminary data.</text>
</comment>
<reference evidence="4" key="1">
    <citation type="submission" date="2023-02" db="EMBL/GenBank/DDBJ databases">
        <title>Kitasatospora phosalacinea NBRC 14362.</title>
        <authorList>
            <person name="Ichikawa N."/>
            <person name="Sato H."/>
            <person name="Tonouchi N."/>
        </authorList>
    </citation>
    <scope>NUCLEOTIDE SEQUENCE</scope>
    <source>
        <strain evidence="4">NBRC 14362</strain>
    </source>
</reference>
<gene>
    <name evidence="4" type="ORF">Kpho01_53310</name>
</gene>
<dbReference type="InterPro" id="IPR029062">
    <property type="entry name" value="Class_I_gatase-like"/>
</dbReference>
<organism evidence="4 5">
    <name type="scientific">Kitasatospora phosalacinea</name>
    <dbReference type="NCBI Taxonomy" id="2065"/>
    <lineage>
        <taxon>Bacteria</taxon>
        <taxon>Bacillati</taxon>
        <taxon>Actinomycetota</taxon>
        <taxon>Actinomycetes</taxon>
        <taxon>Kitasatosporales</taxon>
        <taxon>Streptomycetaceae</taxon>
        <taxon>Kitasatospora</taxon>
    </lineage>
</organism>
<dbReference type="PROSITE" id="PS51276">
    <property type="entry name" value="PEPTIDASE_C56_PFPI"/>
    <property type="match status" value="1"/>
</dbReference>
<proteinExistence type="inferred from homology"/>
<accession>A0A9W6PJC7</accession>
<evidence type="ECO:0000313" key="4">
    <source>
        <dbReference type="EMBL" id="GLW57320.1"/>
    </source>
</evidence>
<evidence type="ECO:0000313" key="5">
    <source>
        <dbReference type="Proteomes" id="UP001165143"/>
    </source>
</evidence>
<dbReference type="EMBL" id="BSRX01000036">
    <property type="protein sequence ID" value="GLW57320.1"/>
    <property type="molecule type" value="Genomic_DNA"/>
</dbReference>
<dbReference type="Pfam" id="PF01965">
    <property type="entry name" value="DJ-1_PfpI"/>
    <property type="match status" value="1"/>
</dbReference>
<dbReference type="CDD" id="cd03134">
    <property type="entry name" value="GATase1_PfpI_like"/>
    <property type="match status" value="1"/>
</dbReference>
<keyword evidence="4" id="KW-0315">Glutamine amidotransferase</keyword>
<feature type="compositionally biased region" description="Low complexity" evidence="2">
    <location>
        <begin position="1"/>
        <end position="22"/>
    </location>
</feature>
<dbReference type="Proteomes" id="UP001165143">
    <property type="component" value="Unassembled WGS sequence"/>
</dbReference>
<evidence type="ECO:0000259" key="3">
    <source>
        <dbReference type="Pfam" id="PF01965"/>
    </source>
</evidence>
<dbReference type="PANTHER" id="PTHR42733:SF12">
    <property type="entry name" value="PROTEINASE"/>
    <property type="match status" value="1"/>
</dbReference>
<feature type="domain" description="DJ-1/PfpI" evidence="3">
    <location>
        <begin position="32"/>
        <end position="203"/>
    </location>
</feature>
<evidence type="ECO:0000256" key="2">
    <source>
        <dbReference type="SAM" id="MobiDB-lite"/>
    </source>
</evidence>
<sequence>MNGPSDSPRPTGPTGPDTPDGPNGLTELDGMTVAFLVAPEGTEQVELTSPWQTVLDHGGTPRLVSTELGEVRAFHHLDRADPFMVDAAVADVSAADFDALVLPGGVANPDFLRTDPRAVEFVAGFFARGKPVAVICHGPWTLIEADVVRDRTLTSWPSLRTDLDNAGAHWVDREVVVCTNGPNILVSSRKPDDLPAFDRALVTAFAA</sequence>
<comment type="similarity">
    <text evidence="1">Belongs to the peptidase C56 family.</text>
</comment>
<dbReference type="AlphaFoldDB" id="A0A9W6PJC7"/>
<feature type="region of interest" description="Disordered" evidence="2">
    <location>
        <begin position="1"/>
        <end position="26"/>
    </location>
</feature>
<dbReference type="PANTHER" id="PTHR42733">
    <property type="entry name" value="DJ-1 PROTEIN"/>
    <property type="match status" value="1"/>
</dbReference>
<dbReference type="SUPFAM" id="SSF52317">
    <property type="entry name" value="Class I glutamine amidotransferase-like"/>
    <property type="match status" value="1"/>
</dbReference>
<name>A0A9W6PJC7_9ACTN</name>